<dbReference type="OrthoDB" id="2831558at2759"/>
<accession>A0A0D2M6P2</accession>
<dbReference type="Proteomes" id="UP000054270">
    <property type="component" value="Unassembled WGS sequence"/>
</dbReference>
<sequence length="89" mass="9369">EGETHARKTALVEATTVWRAGACGGGVPCPVAFAPEHVRETTELGAELQVVGENVEGTRGLFGFEAETWVPSEHYEMAVALAGVIKQGC</sequence>
<dbReference type="STRING" id="945553.A0A0D2M6P2"/>
<name>A0A0D2M6P2_HYPSF</name>
<evidence type="ECO:0000313" key="1">
    <source>
        <dbReference type="EMBL" id="KJA18858.1"/>
    </source>
</evidence>
<organism evidence="1 2">
    <name type="scientific">Hypholoma sublateritium (strain FD-334 SS-4)</name>
    <dbReference type="NCBI Taxonomy" id="945553"/>
    <lineage>
        <taxon>Eukaryota</taxon>
        <taxon>Fungi</taxon>
        <taxon>Dikarya</taxon>
        <taxon>Basidiomycota</taxon>
        <taxon>Agaricomycotina</taxon>
        <taxon>Agaricomycetes</taxon>
        <taxon>Agaricomycetidae</taxon>
        <taxon>Agaricales</taxon>
        <taxon>Agaricineae</taxon>
        <taxon>Strophariaceae</taxon>
        <taxon>Hypholoma</taxon>
    </lineage>
</organism>
<dbReference type="EMBL" id="KN817584">
    <property type="protein sequence ID" value="KJA18858.1"/>
    <property type="molecule type" value="Genomic_DNA"/>
</dbReference>
<reference evidence="2" key="1">
    <citation type="submission" date="2014-04" db="EMBL/GenBank/DDBJ databases">
        <title>Evolutionary Origins and Diversification of the Mycorrhizal Mutualists.</title>
        <authorList>
            <consortium name="DOE Joint Genome Institute"/>
            <consortium name="Mycorrhizal Genomics Consortium"/>
            <person name="Kohler A."/>
            <person name="Kuo A."/>
            <person name="Nagy L.G."/>
            <person name="Floudas D."/>
            <person name="Copeland A."/>
            <person name="Barry K.W."/>
            <person name="Cichocki N."/>
            <person name="Veneault-Fourrey C."/>
            <person name="LaButti K."/>
            <person name="Lindquist E.A."/>
            <person name="Lipzen A."/>
            <person name="Lundell T."/>
            <person name="Morin E."/>
            <person name="Murat C."/>
            <person name="Riley R."/>
            <person name="Ohm R."/>
            <person name="Sun H."/>
            <person name="Tunlid A."/>
            <person name="Henrissat B."/>
            <person name="Grigoriev I.V."/>
            <person name="Hibbett D.S."/>
            <person name="Martin F."/>
        </authorList>
    </citation>
    <scope>NUCLEOTIDE SEQUENCE [LARGE SCALE GENOMIC DNA]</scope>
    <source>
        <strain evidence="2">FD-334 SS-4</strain>
    </source>
</reference>
<feature type="non-terminal residue" evidence="1">
    <location>
        <position position="1"/>
    </location>
</feature>
<gene>
    <name evidence="1" type="ORF">HYPSUDRAFT_144442</name>
</gene>
<keyword evidence="2" id="KW-1185">Reference proteome</keyword>
<protein>
    <submittedName>
        <fullName evidence="1">Uncharacterized protein</fullName>
    </submittedName>
</protein>
<dbReference type="AlphaFoldDB" id="A0A0D2M6P2"/>
<evidence type="ECO:0000313" key="2">
    <source>
        <dbReference type="Proteomes" id="UP000054270"/>
    </source>
</evidence>
<proteinExistence type="predicted"/>